<dbReference type="EMBL" id="JAAATY010000042">
    <property type="protein sequence ID" value="NRN70645.1"/>
    <property type="molecule type" value="Genomic_DNA"/>
</dbReference>
<accession>A0ABX2FGY7</accession>
<feature type="domain" description="Phosphoribosyltransferase" evidence="3">
    <location>
        <begin position="9"/>
        <end position="145"/>
    </location>
</feature>
<dbReference type="GO" id="GO:0016757">
    <property type="term" value="F:glycosyltransferase activity"/>
    <property type="evidence" value="ECO:0007669"/>
    <property type="project" value="UniProtKB-KW"/>
</dbReference>
<dbReference type="SUPFAM" id="SSF53271">
    <property type="entry name" value="PRTase-like"/>
    <property type="match status" value="1"/>
</dbReference>
<dbReference type="InterPro" id="IPR000836">
    <property type="entry name" value="PRTase_dom"/>
</dbReference>
<evidence type="ECO:0000313" key="5">
    <source>
        <dbReference type="Proteomes" id="UP000763557"/>
    </source>
</evidence>
<evidence type="ECO:0000259" key="3">
    <source>
        <dbReference type="Pfam" id="PF00156"/>
    </source>
</evidence>
<dbReference type="CDD" id="cd06223">
    <property type="entry name" value="PRTases_typeI"/>
    <property type="match status" value="1"/>
</dbReference>
<name>A0ABX2FGY7_9PSEU</name>
<dbReference type="InterPro" id="IPR029057">
    <property type="entry name" value="PRTase-like"/>
</dbReference>
<dbReference type="PANTHER" id="PTHR43363:SF2">
    <property type="entry name" value="PHOSPHORIBOSYLTRANSFERASE"/>
    <property type="match status" value="1"/>
</dbReference>
<protein>
    <submittedName>
        <fullName evidence="4">Phosphoribosyltransferase</fullName>
    </submittedName>
</protein>
<dbReference type="Proteomes" id="UP000763557">
    <property type="component" value="Unassembled WGS sequence"/>
</dbReference>
<dbReference type="Pfam" id="PF00156">
    <property type="entry name" value="Pribosyltran"/>
    <property type="match status" value="1"/>
</dbReference>
<gene>
    <name evidence="4" type="ORF">GC106_79160</name>
</gene>
<dbReference type="PANTHER" id="PTHR43363">
    <property type="entry name" value="HYPOXANTHINE PHOSPHORIBOSYLTRANSFERASE"/>
    <property type="match status" value="1"/>
</dbReference>
<evidence type="ECO:0000313" key="4">
    <source>
        <dbReference type="EMBL" id="NRN70645.1"/>
    </source>
</evidence>
<evidence type="ECO:0000256" key="2">
    <source>
        <dbReference type="ARBA" id="ARBA00022679"/>
    </source>
</evidence>
<keyword evidence="1 4" id="KW-0328">Glycosyltransferase</keyword>
<sequence>MPDIDVYTWEDVDQLCARLAGIVRDSGEVFDSVVCVLRGGAVPGVVLANALAIDIVLGIKVVQAGQVTGAGQGNGAYEAEPATVVVPLNAVDLQDKRVLVVDDVLDSGASISVVVEEVFRAGAAAVRVATLQVKTYSPMKPDFYVEERSNWLFYPWMSGEELRQMESRLAVARQP</sequence>
<evidence type="ECO:0000256" key="1">
    <source>
        <dbReference type="ARBA" id="ARBA00022676"/>
    </source>
</evidence>
<keyword evidence="5" id="KW-1185">Reference proteome</keyword>
<keyword evidence="2" id="KW-0808">Transferase</keyword>
<reference evidence="4 5" key="1">
    <citation type="submission" date="2020-01" db="EMBL/GenBank/DDBJ databases">
        <title>Kibdelosporangium persica a novel Actinomycetes from a hot desert in Iran.</title>
        <authorList>
            <person name="Safaei N."/>
            <person name="Zaburannyi N."/>
            <person name="Mueller R."/>
            <person name="Wink J."/>
        </authorList>
    </citation>
    <scope>NUCLEOTIDE SEQUENCE [LARGE SCALE GENOMIC DNA]</scope>
    <source>
        <strain evidence="4 5">4NS15</strain>
    </source>
</reference>
<dbReference type="Gene3D" id="3.40.50.2020">
    <property type="match status" value="1"/>
</dbReference>
<proteinExistence type="predicted"/>
<comment type="caution">
    <text evidence="4">The sequence shown here is derived from an EMBL/GenBank/DDBJ whole genome shotgun (WGS) entry which is preliminary data.</text>
</comment>
<dbReference type="RefSeq" id="WP_173141776.1">
    <property type="nucleotide sequence ID" value="NZ_CBCSGW010000032.1"/>
</dbReference>
<organism evidence="4 5">
    <name type="scientific">Kibdelosporangium persicum</name>
    <dbReference type="NCBI Taxonomy" id="2698649"/>
    <lineage>
        <taxon>Bacteria</taxon>
        <taxon>Bacillati</taxon>
        <taxon>Actinomycetota</taxon>
        <taxon>Actinomycetes</taxon>
        <taxon>Pseudonocardiales</taxon>
        <taxon>Pseudonocardiaceae</taxon>
        <taxon>Kibdelosporangium</taxon>
    </lineage>
</organism>